<dbReference type="PROSITE" id="PS51767">
    <property type="entry name" value="PEPTIDASE_A1"/>
    <property type="match status" value="1"/>
</dbReference>
<dbReference type="InterPro" id="IPR033121">
    <property type="entry name" value="PEPTIDASE_A1"/>
</dbReference>
<sequence>MHILHIFVFITSILLLVNALPPKSPKSHKSYTIPLKKKSISNSLILHYASGSYASTNIKRSTNVSLANEFSNDDAYFCEITLGKHEQKFNVMIDTGFGDVLIPSINCISAGCENKAKYNPINDTSFETKNKSFGYVYLGGNVFGIRGITTSMNISGYISGINNLGLKFGLVSVFPQSFEFVEFD</sequence>
<feature type="non-terminal residue" evidence="4">
    <location>
        <position position="184"/>
    </location>
</feature>
<gene>
    <name evidence="4" type="ORF">GMARGA_LOCUS36177</name>
</gene>
<dbReference type="Pfam" id="PF00026">
    <property type="entry name" value="Asp"/>
    <property type="match status" value="1"/>
</dbReference>
<feature type="chain" id="PRO_5045784317" evidence="2">
    <location>
        <begin position="20"/>
        <end position="184"/>
    </location>
</feature>
<name>A0ABN7WXI9_GIGMA</name>
<evidence type="ECO:0000256" key="1">
    <source>
        <dbReference type="ARBA" id="ARBA00007447"/>
    </source>
</evidence>
<keyword evidence="5" id="KW-1185">Reference proteome</keyword>
<evidence type="ECO:0000313" key="5">
    <source>
        <dbReference type="Proteomes" id="UP000789901"/>
    </source>
</evidence>
<dbReference type="Proteomes" id="UP000789901">
    <property type="component" value="Unassembled WGS sequence"/>
</dbReference>
<dbReference type="PANTHER" id="PTHR47966:SF51">
    <property type="entry name" value="BETA-SITE APP-CLEAVING ENZYME, ISOFORM A-RELATED"/>
    <property type="match status" value="1"/>
</dbReference>
<dbReference type="PANTHER" id="PTHR47966">
    <property type="entry name" value="BETA-SITE APP-CLEAVING ENZYME, ISOFORM A-RELATED"/>
    <property type="match status" value="1"/>
</dbReference>
<dbReference type="SUPFAM" id="SSF50630">
    <property type="entry name" value="Acid proteases"/>
    <property type="match status" value="1"/>
</dbReference>
<accession>A0ABN7WXI9</accession>
<comment type="caution">
    <text evidence="4">The sequence shown here is derived from an EMBL/GenBank/DDBJ whole genome shotgun (WGS) entry which is preliminary data.</text>
</comment>
<feature type="signal peptide" evidence="2">
    <location>
        <begin position="1"/>
        <end position="19"/>
    </location>
</feature>
<evidence type="ECO:0000313" key="4">
    <source>
        <dbReference type="EMBL" id="CAG8842789.1"/>
    </source>
</evidence>
<dbReference type="InterPro" id="IPR021109">
    <property type="entry name" value="Peptidase_aspartic_dom_sf"/>
</dbReference>
<protein>
    <submittedName>
        <fullName evidence="4">524_t:CDS:1</fullName>
    </submittedName>
</protein>
<keyword evidence="2" id="KW-0732">Signal</keyword>
<organism evidence="4 5">
    <name type="scientific">Gigaspora margarita</name>
    <dbReference type="NCBI Taxonomy" id="4874"/>
    <lineage>
        <taxon>Eukaryota</taxon>
        <taxon>Fungi</taxon>
        <taxon>Fungi incertae sedis</taxon>
        <taxon>Mucoromycota</taxon>
        <taxon>Glomeromycotina</taxon>
        <taxon>Glomeromycetes</taxon>
        <taxon>Diversisporales</taxon>
        <taxon>Gigasporaceae</taxon>
        <taxon>Gigaspora</taxon>
    </lineage>
</organism>
<dbReference type="InterPro" id="IPR001461">
    <property type="entry name" value="Aspartic_peptidase_A1"/>
</dbReference>
<evidence type="ECO:0000259" key="3">
    <source>
        <dbReference type="PROSITE" id="PS51767"/>
    </source>
</evidence>
<reference evidence="4 5" key="1">
    <citation type="submission" date="2021-06" db="EMBL/GenBank/DDBJ databases">
        <authorList>
            <person name="Kallberg Y."/>
            <person name="Tangrot J."/>
            <person name="Rosling A."/>
        </authorList>
    </citation>
    <scope>NUCLEOTIDE SEQUENCE [LARGE SCALE GENOMIC DNA]</scope>
    <source>
        <strain evidence="4 5">120-4 pot B 10/14</strain>
    </source>
</reference>
<dbReference type="EMBL" id="CAJVQB010070190">
    <property type="protein sequence ID" value="CAG8842789.1"/>
    <property type="molecule type" value="Genomic_DNA"/>
</dbReference>
<comment type="similarity">
    <text evidence="1">Belongs to the peptidase A1 family.</text>
</comment>
<proteinExistence type="inferred from homology"/>
<dbReference type="Gene3D" id="2.40.70.10">
    <property type="entry name" value="Acid Proteases"/>
    <property type="match status" value="1"/>
</dbReference>
<feature type="domain" description="Peptidase A1" evidence="3">
    <location>
        <begin position="76"/>
        <end position="184"/>
    </location>
</feature>
<evidence type="ECO:0000256" key="2">
    <source>
        <dbReference type="SAM" id="SignalP"/>
    </source>
</evidence>